<dbReference type="SMART" id="SM00484">
    <property type="entry name" value="XPGI"/>
    <property type="match status" value="1"/>
</dbReference>
<gene>
    <name evidence="20" type="ORF">APHIGO_LOCUS4474</name>
</gene>
<keyword evidence="16 17" id="KW-0539">Nucleus</keyword>
<keyword evidence="5 17" id="KW-0540">Nuclease</keyword>
<dbReference type="Gene3D" id="1.10.150.20">
    <property type="entry name" value="5' to 3' exonuclease, C-terminal subdomain"/>
    <property type="match status" value="1"/>
</dbReference>
<dbReference type="EC" id="3.1.-.-" evidence="17"/>
<evidence type="ECO:0000256" key="2">
    <source>
        <dbReference type="ARBA" id="ARBA00010563"/>
    </source>
</evidence>
<dbReference type="PRINTS" id="PR00853">
    <property type="entry name" value="XPGRADSUPER"/>
</dbReference>
<evidence type="ECO:0000256" key="3">
    <source>
        <dbReference type="ARBA" id="ARBA00020324"/>
    </source>
</evidence>
<evidence type="ECO:0000256" key="4">
    <source>
        <dbReference type="ARBA" id="ARBA00022553"/>
    </source>
</evidence>
<dbReference type="EMBL" id="OU899035">
    <property type="protein sequence ID" value="CAH1721646.1"/>
    <property type="molecule type" value="Genomic_DNA"/>
</dbReference>
<dbReference type="Gene3D" id="3.40.50.1010">
    <property type="entry name" value="5'-nuclease"/>
    <property type="match status" value="1"/>
</dbReference>
<dbReference type="InterPro" id="IPR006084">
    <property type="entry name" value="XPG/Rad2"/>
</dbReference>
<dbReference type="Proteomes" id="UP001154329">
    <property type="component" value="Chromosome 2"/>
</dbReference>
<dbReference type="AlphaFoldDB" id="A0A9P0IWJ1"/>
<evidence type="ECO:0000256" key="1">
    <source>
        <dbReference type="ARBA" id="ARBA00004123"/>
    </source>
</evidence>
<dbReference type="SUPFAM" id="SSF88723">
    <property type="entry name" value="PIN domain-like"/>
    <property type="match status" value="1"/>
</dbReference>
<dbReference type="PROSITE" id="PS00841">
    <property type="entry name" value="XPG_1"/>
    <property type="match status" value="1"/>
</dbReference>
<evidence type="ECO:0000259" key="19">
    <source>
        <dbReference type="SMART" id="SM00485"/>
    </source>
</evidence>
<dbReference type="CDD" id="cd09857">
    <property type="entry name" value="PIN_EXO1"/>
    <property type="match status" value="1"/>
</dbReference>
<keyword evidence="9 17" id="KW-0228">DNA excision</keyword>
<keyword evidence="21" id="KW-1185">Reference proteome</keyword>
<keyword evidence="6 17" id="KW-0479">Metal-binding</keyword>
<keyword evidence="13 17" id="KW-0267">Excision nuclease</keyword>
<dbReference type="InterPro" id="IPR036279">
    <property type="entry name" value="5-3_exonuclease_C_sf"/>
</dbReference>
<evidence type="ECO:0000256" key="11">
    <source>
        <dbReference type="ARBA" id="ARBA00022839"/>
    </source>
</evidence>
<keyword evidence="10 17" id="KW-0378">Hydrolase</keyword>
<evidence type="ECO:0000256" key="6">
    <source>
        <dbReference type="ARBA" id="ARBA00022723"/>
    </source>
</evidence>
<dbReference type="InterPro" id="IPR006086">
    <property type="entry name" value="XPG-I_dom"/>
</dbReference>
<evidence type="ECO:0000256" key="9">
    <source>
        <dbReference type="ARBA" id="ARBA00022769"/>
    </source>
</evidence>
<dbReference type="GO" id="GO:0035312">
    <property type="term" value="F:5'-3' DNA exonuclease activity"/>
    <property type="evidence" value="ECO:0007669"/>
    <property type="project" value="UniProtKB-UniRule"/>
</dbReference>
<evidence type="ECO:0000256" key="12">
    <source>
        <dbReference type="ARBA" id="ARBA00022842"/>
    </source>
</evidence>
<evidence type="ECO:0000256" key="5">
    <source>
        <dbReference type="ARBA" id="ARBA00022722"/>
    </source>
</evidence>
<evidence type="ECO:0000256" key="7">
    <source>
        <dbReference type="ARBA" id="ARBA00022759"/>
    </source>
</evidence>
<reference evidence="20" key="2">
    <citation type="submission" date="2022-10" db="EMBL/GenBank/DDBJ databases">
        <authorList>
            <consortium name="ENA_rothamsted_submissions"/>
            <consortium name="culmorum"/>
            <person name="King R."/>
        </authorList>
    </citation>
    <scope>NUCLEOTIDE SEQUENCE</scope>
</reference>
<feature type="domain" description="XPG-I" evidence="18">
    <location>
        <begin position="138"/>
        <end position="211"/>
    </location>
</feature>
<keyword evidence="8 17" id="KW-0227">DNA damage</keyword>
<evidence type="ECO:0000256" key="10">
    <source>
        <dbReference type="ARBA" id="ARBA00022801"/>
    </source>
</evidence>
<dbReference type="GO" id="GO:0006298">
    <property type="term" value="P:mismatch repair"/>
    <property type="evidence" value="ECO:0007669"/>
    <property type="project" value="TreeGrafter"/>
</dbReference>
<dbReference type="FunFam" id="3.40.50.1010:FF:000002">
    <property type="entry name" value="Exonuclease 1, putative"/>
    <property type="match status" value="1"/>
</dbReference>
<dbReference type="GO" id="GO:0017108">
    <property type="term" value="F:5'-flap endonuclease activity"/>
    <property type="evidence" value="ECO:0007669"/>
    <property type="project" value="TreeGrafter"/>
</dbReference>
<evidence type="ECO:0000256" key="8">
    <source>
        <dbReference type="ARBA" id="ARBA00022763"/>
    </source>
</evidence>
<dbReference type="SMART" id="SM00279">
    <property type="entry name" value="HhH2"/>
    <property type="match status" value="1"/>
</dbReference>
<dbReference type="GO" id="GO:0046872">
    <property type="term" value="F:metal ion binding"/>
    <property type="evidence" value="ECO:0007669"/>
    <property type="project" value="UniProtKB-UniRule"/>
</dbReference>
<keyword evidence="14 17" id="KW-0238">DNA-binding</keyword>
<accession>A0A9P0IWJ1</accession>
<dbReference type="SUPFAM" id="SSF47807">
    <property type="entry name" value="5' to 3' exonuclease, C-terminal subdomain"/>
    <property type="match status" value="1"/>
</dbReference>
<dbReference type="Pfam" id="PF00752">
    <property type="entry name" value="XPG_N"/>
    <property type="match status" value="1"/>
</dbReference>
<proteinExistence type="inferred from homology"/>
<evidence type="ECO:0000313" key="21">
    <source>
        <dbReference type="Proteomes" id="UP001154329"/>
    </source>
</evidence>
<keyword evidence="4" id="KW-0597">Phosphoprotein</keyword>
<dbReference type="CDD" id="cd09908">
    <property type="entry name" value="H3TH_EXO1"/>
    <property type="match status" value="1"/>
</dbReference>
<comment type="function">
    <text evidence="17">5'-&gt;3' double-stranded DNA exonuclease which may also possess a cryptic 3'-&gt;5' double-stranded DNA exonuclease activity. Functions in DNA mismatch repair.</text>
</comment>
<keyword evidence="15 17" id="KW-0234">DNA repair</keyword>
<sequence>MGIQGLIPLLEKSWRTVNVSEFSGCTVAIDAYCWLHKGVYTCAEKLARGEDNQAYVYYCMRFVSMLLAQNIKPILVFDGQHLPAKADTESKRRKLREQNRKKAAELMRLDKGKEASSLLRRSIDVTHKMALNLIKRCREINVDCIVAPYEADSQLAYLNLSGIAHIVITEDSDLLLFGCKRVLFKMDQNGAGILIEQEKLHLSMNIQPEQFSLDKFRYMCILSGCDYLPSISGVGLIKARQFITRTSEPDIYKALSRLGSFMNIKIPPEYRDQFMDADRMFQYQPVFDPLSRRIIPLNDVSDPSLPVLVSKLTSDQAYQLALGNIDPFSLEIMDDWDPDIQLSPDKITKKKIIQARHKSIWSKDYQPLKYNPKVCTLTQGIIKSTPTISPKVSKSAIRSSPIRQTPEVKKRLPVTEDDILNTLDEIYENEKVLEKCDIAEEKHKSTKSTYLKDCKVTDELFKSELDTDENESPSFLKQLTKRKYTVIDPDVQIVSGYFSQTPKISEVLEEESINPFKSRKITINKNTNDDLNTSLNSSNIIEDNSQQLQCLENKEVLNVESINPFKSRKITINKNTNNDLNTSLNSSNIIEDNSQQLQCLENKEVLKEESINPFKSRKITINKNKNTNDDLNVSLNSSNIIEENLQQLQCLDNKEVGTKTFNKKLPSQTLSAFSWKSYSNNRMVTNKEKPSEEQKYQNNSNYFTSVDKNTKKVSILAYMFIIIMSQNYKYLRYS</sequence>
<evidence type="ECO:0000256" key="15">
    <source>
        <dbReference type="ARBA" id="ARBA00023204"/>
    </source>
</evidence>
<evidence type="ECO:0000313" key="20">
    <source>
        <dbReference type="EMBL" id="CAH1721646.1"/>
    </source>
</evidence>
<dbReference type="GO" id="GO:0006310">
    <property type="term" value="P:DNA recombination"/>
    <property type="evidence" value="ECO:0007669"/>
    <property type="project" value="TreeGrafter"/>
</dbReference>
<keyword evidence="7" id="KW-0255">Endonuclease</keyword>
<evidence type="ECO:0000256" key="13">
    <source>
        <dbReference type="ARBA" id="ARBA00022881"/>
    </source>
</evidence>
<dbReference type="SMART" id="SM00485">
    <property type="entry name" value="XPGN"/>
    <property type="match status" value="1"/>
</dbReference>
<comment type="cofactor">
    <cofactor evidence="17">
        <name>Mg(2+)</name>
        <dbReference type="ChEBI" id="CHEBI:18420"/>
    </cofactor>
    <text evidence="17">Binds 2 magnesium ions per subunit. They probably participate in the reaction catalyzed by the enzyme. May bind an additional third magnesium ion after substrate binding.</text>
</comment>
<name>A0A9P0IWJ1_APHGO</name>
<dbReference type="InterPro" id="IPR008918">
    <property type="entry name" value="HhH2"/>
</dbReference>
<dbReference type="InterPro" id="IPR029060">
    <property type="entry name" value="PIN-like_dom_sf"/>
</dbReference>
<keyword evidence="12 17" id="KW-0460">Magnesium</keyword>
<keyword evidence="11 17" id="KW-0269">Exonuclease</keyword>
<dbReference type="InterPro" id="IPR019974">
    <property type="entry name" value="XPG_CS"/>
</dbReference>
<dbReference type="PANTHER" id="PTHR11081">
    <property type="entry name" value="FLAP ENDONUCLEASE FAMILY MEMBER"/>
    <property type="match status" value="1"/>
</dbReference>
<evidence type="ECO:0000256" key="17">
    <source>
        <dbReference type="RuleBase" id="RU910737"/>
    </source>
</evidence>
<dbReference type="PANTHER" id="PTHR11081:SF8">
    <property type="entry name" value="EXONUCLEASE 1"/>
    <property type="match status" value="1"/>
</dbReference>
<dbReference type="GO" id="GO:0005634">
    <property type="term" value="C:nucleus"/>
    <property type="evidence" value="ECO:0007669"/>
    <property type="project" value="UniProtKB-SubCell"/>
</dbReference>
<dbReference type="FunFam" id="1.10.150.20:FF:000011">
    <property type="entry name" value="exonuclease 1"/>
    <property type="match status" value="1"/>
</dbReference>
<dbReference type="InterPro" id="IPR006085">
    <property type="entry name" value="XPG_DNA_repair_N"/>
</dbReference>
<evidence type="ECO:0000256" key="16">
    <source>
        <dbReference type="ARBA" id="ARBA00023242"/>
    </source>
</evidence>
<protein>
    <recommendedName>
        <fullName evidence="3 17">Exonuclease 1</fullName>
        <ecNumber evidence="17">3.1.-.-</ecNumber>
    </recommendedName>
</protein>
<dbReference type="Pfam" id="PF00867">
    <property type="entry name" value="XPG_I"/>
    <property type="match status" value="1"/>
</dbReference>
<dbReference type="InterPro" id="IPR044752">
    <property type="entry name" value="PIN-like_EXO1"/>
</dbReference>
<feature type="domain" description="XPG N-terminal" evidence="19">
    <location>
        <begin position="1"/>
        <end position="99"/>
    </location>
</feature>
<comment type="subcellular location">
    <subcellularLocation>
        <location evidence="1 17">Nucleus</location>
    </subcellularLocation>
</comment>
<reference evidence="20" key="1">
    <citation type="submission" date="2022-02" db="EMBL/GenBank/DDBJ databases">
        <authorList>
            <person name="King R."/>
        </authorList>
    </citation>
    <scope>NUCLEOTIDE SEQUENCE</scope>
</reference>
<dbReference type="PROSITE" id="PS00842">
    <property type="entry name" value="XPG_2"/>
    <property type="match status" value="1"/>
</dbReference>
<evidence type="ECO:0000256" key="14">
    <source>
        <dbReference type="ARBA" id="ARBA00023125"/>
    </source>
</evidence>
<evidence type="ECO:0000259" key="18">
    <source>
        <dbReference type="SMART" id="SM00484"/>
    </source>
</evidence>
<dbReference type="InterPro" id="IPR037315">
    <property type="entry name" value="EXO1_H3TH"/>
</dbReference>
<comment type="similarity">
    <text evidence="2 17">Belongs to the XPG/RAD2 endonuclease family. EXO1 subfamily.</text>
</comment>
<dbReference type="GO" id="GO:0003677">
    <property type="term" value="F:DNA binding"/>
    <property type="evidence" value="ECO:0007669"/>
    <property type="project" value="UniProtKB-UniRule"/>
</dbReference>
<organism evidence="20 21">
    <name type="scientific">Aphis gossypii</name>
    <name type="common">Cotton aphid</name>
    <dbReference type="NCBI Taxonomy" id="80765"/>
    <lineage>
        <taxon>Eukaryota</taxon>
        <taxon>Metazoa</taxon>
        <taxon>Ecdysozoa</taxon>
        <taxon>Arthropoda</taxon>
        <taxon>Hexapoda</taxon>
        <taxon>Insecta</taxon>
        <taxon>Pterygota</taxon>
        <taxon>Neoptera</taxon>
        <taxon>Paraneoptera</taxon>
        <taxon>Hemiptera</taxon>
        <taxon>Sternorrhyncha</taxon>
        <taxon>Aphidomorpha</taxon>
        <taxon>Aphidoidea</taxon>
        <taxon>Aphididae</taxon>
        <taxon>Aphidini</taxon>
        <taxon>Aphis</taxon>
        <taxon>Aphis</taxon>
    </lineage>
</organism>